<proteinExistence type="predicted"/>
<dbReference type="EMBL" id="CP104013">
    <property type="protein sequence ID" value="UYP48274.1"/>
    <property type="molecule type" value="Genomic_DNA"/>
</dbReference>
<evidence type="ECO:0008006" key="3">
    <source>
        <dbReference type="Google" id="ProtNLM"/>
    </source>
</evidence>
<accession>A0ABY6I0D0</accession>
<sequence length="134" mass="15542">MTKEKYIELLNHAFDEGTPFINVTEFYSFALIPKGDKWLEAAYDFEEKNLDDTTELDSENAYYHFCEEIEKAMSDEVEDFMLITWKEFKKGFGDDFSANLKAGIVELTSNPTKYSKNLPIVLNKDDLDKVISKL</sequence>
<organism evidence="1 2">
    <name type="scientific">Candidatus Lokiarchaeum ossiferum</name>
    <dbReference type="NCBI Taxonomy" id="2951803"/>
    <lineage>
        <taxon>Archaea</taxon>
        <taxon>Promethearchaeati</taxon>
        <taxon>Promethearchaeota</taxon>
        <taxon>Promethearchaeia</taxon>
        <taxon>Promethearchaeales</taxon>
        <taxon>Promethearchaeaceae</taxon>
        <taxon>Candidatus Lokiarchaeum</taxon>
    </lineage>
</organism>
<reference evidence="1" key="1">
    <citation type="submission" date="2022-09" db="EMBL/GenBank/DDBJ databases">
        <title>Actin cytoskeleton and complex cell architecture in an #Asgard archaeon.</title>
        <authorList>
            <person name="Ponce Toledo R.I."/>
            <person name="Schleper C."/>
            <person name="Rodrigues Oliveira T."/>
            <person name="Wollweber F."/>
            <person name="Xu J."/>
            <person name="Rittmann S."/>
            <person name="Klingl A."/>
            <person name="Pilhofer M."/>
        </authorList>
    </citation>
    <scope>NUCLEOTIDE SEQUENCE</scope>
    <source>
        <strain evidence="1">B-35</strain>
    </source>
</reference>
<dbReference type="Proteomes" id="UP001208689">
    <property type="component" value="Chromosome"/>
</dbReference>
<evidence type="ECO:0000313" key="2">
    <source>
        <dbReference type="Proteomes" id="UP001208689"/>
    </source>
</evidence>
<keyword evidence="2" id="KW-1185">Reference proteome</keyword>
<evidence type="ECO:0000313" key="1">
    <source>
        <dbReference type="EMBL" id="UYP48274.1"/>
    </source>
</evidence>
<gene>
    <name evidence="1" type="ORF">NEF87_004559</name>
</gene>
<name>A0ABY6I0D0_9ARCH</name>
<protein>
    <recommendedName>
        <fullName evidence="3">DUF4303 domain-containing protein</fullName>
    </recommendedName>
</protein>